<protein>
    <recommendedName>
        <fullName evidence="4">2-haloacid dehalogenase/putative hydrolase of the HAD superfamily</fullName>
    </recommendedName>
</protein>
<dbReference type="Pfam" id="PF00702">
    <property type="entry name" value="Hydrolase"/>
    <property type="match status" value="1"/>
</dbReference>
<reference evidence="2 3" key="1">
    <citation type="submission" date="2021-01" db="EMBL/GenBank/DDBJ databases">
        <title>Whole genome shotgun sequence of Asanoa siamensis NBRC 107932.</title>
        <authorList>
            <person name="Komaki H."/>
            <person name="Tamura T."/>
        </authorList>
    </citation>
    <scope>NUCLEOTIDE SEQUENCE [LARGE SCALE GENOMIC DNA]</scope>
    <source>
        <strain evidence="2 3">NBRC 107932</strain>
    </source>
</reference>
<accession>A0ABQ4D3X0</accession>
<evidence type="ECO:0000313" key="2">
    <source>
        <dbReference type="EMBL" id="GIF78227.1"/>
    </source>
</evidence>
<dbReference type="SUPFAM" id="SSF56784">
    <property type="entry name" value="HAD-like"/>
    <property type="match status" value="1"/>
</dbReference>
<dbReference type="SFLD" id="SFLDS00003">
    <property type="entry name" value="Haloacid_Dehalogenase"/>
    <property type="match status" value="1"/>
</dbReference>
<dbReference type="Proteomes" id="UP000604117">
    <property type="component" value="Unassembled WGS sequence"/>
</dbReference>
<dbReference type="NCBIfam" id="TIGR01549">
    <property type="entry name" value="HAD-SF-IA-v1"/>
    <property type="match status" value="1"/>
</dbReference>
<keyword evidence="3" id="KW-1185">Reference proteome</keyword>
<keyword evidence="1" id="KW-0378">Hydrolase</keyword>
<dbReference type="SFLD" id="SFLDG01129">
    <property type="entry name" value="C1.5:_HAD__Beta-PGM__Phosphata"/>
    <property type="match status" value="1"/>
</dbReference>
<dbReference type="PRINTS" id="PR00413">
    <property type="entry name" value="HADHALOGNASE"/>
</dbReference>
<dbReference type="RefSeq" id="WP_203719058.1">
    <property type="nucleotide sequence ID" value="NZ_BONE01000126.1"/>
</dbReference>
<dbReference type="InterPro" id="IPR051540">
    <property type="entry name" value="S-2-haloacid_dehalogenase"/>
</dbReference>
<proteinExistence type="predicted"/>
<evidence type="ECO:0000313" key="3">
    <source>
        <dbReference type="Proteomes" id="UP000604117"/>
    </source>
</evidence>
<dbReference type="EMBL" id="BONE01000126">
    <property type="protein sequence ID" value="GIF78227.1"/>
    <property type="molecule type" value="Genomic_DNA"/>
</dbReference>
<sequence>MYEAVLLDVYGTLVHDDESWAATITARIAALAGVDADTVTRAWTTRLWALADAAHGAAFRTLADLNTTSLTETADMFGVRVDATPPPPRPPAFYPDARAFLSAVEVPVCLVSDADGDRLRAVLDHHGITVDHVVTSEDARAYKPRPEPFELALRHLGLSAAAVVHVGDTPASDIAGAAALGIATAFLTRDGRRLPAHLTATHTVSTLTALLPVLRRIH</sequence>
<dbReference type="InterPro" id="IPR036412">
    <property type="entry name" value="HAD-like_sf"/>
</dbReference>
<organism evidence="2 3">
    <name type="scientific">Asanoa siamensis</name>
    <dbReference type="NCBI Taxonomy" id="926357"/>
    <lineage>
        <taxon>Bacteria</taxon>
        <taxon>Bacillati</taxon>
        <taxon>Actinomycetota</taxon>
        <taxon>Actinomycetes</taxon>
        <taxon>Micromonosporales</taxon>
        <taxon>Micromonosporaceae</taxon>
        <taxon>Asanoa</taxon>
    </lineage>
</organism>
<name>A0ABQ4D3X0_9ACTN</name>
<dbReference type="PANTHER" id="PTHR43316:SF3">
    <property type="entry name" value="HALOACID DEHALOGENASE, TYPE II (AFU_ORTHOLOGUE AFUA_2G07750)-RELATED"/>
    <property type="match status" value="1"/>
</dbReference>
<dbReference type="InterPro" id="IPR023214">
    <property type="entry name" value="HAD_sf"/>
</dbReference>
<evidence type="ECO:0008006" key="4">
    <source>
        <dbReference type="Google" id="ProtNLM"/>
    </source>
</evidence>
<dbReference type="InterPro" id="IPR006439">
    <property type="entry name" value="HAD-SF_hydro_IA"/>
</dbReference>
<dbReference type="PANTHER" id="PTHR43316">
    <property type="entry name" value="HYDROLASE, HALOACID DELAHOGENASE-RELATED"/>
    <property type="match status" value="1"/>
</dbReference>
<evidence type="ECO:0000256" key="1">
    <source>
        <dbReference type="ARBA" id="ARBA00022801"/>
    </source>
</evidence>
<dbReference type="Gene3D" id="3.40.50.1000">
    <property type="entry name" value="HAD superfamily/HAD-like"/>
    <property type="match status" value="1"/>
</dbReference>
<dbReference type="NCBIfam" id="TIGR01509">
    <property type="entry name" value="HAD-SF-IA-v3"/>
    <property type="match status" value="1"/>
</dbReference>
<comment type="caution">
    <text evidence="2">The sequence shown here is derived from an EMBL/GenBank/DDBJ whole genome shotgun (WGS) entry which is preliminary data.</text>
</comment>
<gene>
    <name evidence="2" type="ORF">Asi02nite_77450</name>
</gene>